<dbReference type="STRING" id="1121927.GOHSU_04_01210"/>
<keyword evidence="3" id="KW-1185">Reference proteome</keyword>
<gene>
    <name evidence="2" type="ORF">GOHSU_04_01210</name>
</gene>
<name>L7L874_9ACTN</name>
<evidence type="ECO:0000256" key="1">
    <source>
        <dbReference type="SAM" id="MobiDB-lite"/>
    </source>
</evidence>
<dbReference type="EMBL" id="BANT01000004">
    <property type="protein sequence ID" value="GAC56252.1"/>
    <property type="molecule type" value="Genomic_DNA"/>
</dbReference>
<accession>L7L874</accession>
<reference evidence="2 3" key="1">
    <citation type="submission" date="2012-12" db="EMBL/GenBank/DDBJ databases">
        <title>Whole genome shotgun sequence of Gordonia hirsuta NBRC 16056.</title>
        <authorList>
            <person name="Isaki-Nakamura S."/>
            <person name="Hosoyama A."/>
            <person name="Tsuchikane K."/>
            <person name="Katsumata H."/>
            <person name="Baba S."/>
            <person name="Yamazaki S."/>
            <person name="Fujita N."/>
        </authorList>
    </citation>
    <scope>NUCLEOTIDE SEQUENCE [LARGE SCALE GENOMIC DNA]</scope>
    <source>
        <strain evidence="2 3">NBRC 16056</strain>
    </source>
</reference>
<dbReference type="Proteomes" id="UP000053405">
    <property type="component" value="Unassembled WGS sequence"/>
</dbReference>
<feature type="region of interest" description="Disordered" evidence="1">
    <location>
        <begin position="74"/>
        <end position="96"/>
    </location>
</feature>
<sequence>MLLAARGGGDFAVAVEPARPGGAGRASRTAPTQATGARNSPISIVADLPLRAVTASSPKCTTRAAATAQRVVITRSLSSGTRAGEKPTTASPMQAPARVTIFTDSCPSCVQ</sequence>
<dbReference type="AlphaFoldDB" id="L7L874"/>
<organism evidence="2 3">
    <name type="scientific">Gordonia hirsuta DSM 44140 = NBRC 16056</name>
    <dbReference type="NCBI Taxonomy" id="1121927"/>
    <lineage>
        <taxon>Bacteria</taxon>
        <taxon>Bacillati</taxon>
        <taxon>Actinomycetota</taxon>
        <taxon>Actinomycetes</taxon>
        <taxon>Mycobacteriales</taxon>
        <taxon>Gordoniaceae</taxon>
        <taxon>Gordonia</taxon>
    </lineage>
</organism>
<feature type="compositionally biased region" description="Polar residues" evidence="1">
    <location>
        <begin position="29"/>
        <end position="40"/>
    </location>
</feature>
<comment type="caution">
    <text evidence="2">The sequence shown here is derived from an EMBL/GenBank/DDBJ whole genome shotgun (WGS) entry which is preliminary data.</text>
</comment>
<evidence type="ECO:0000313" key="3">
    <source>
        <dbReference type="Proteomes" id="UP000053405"/>
    </source>
</evidence>
<feature type="compositionally biased region" description="Gly residues" evidence="1">
    <location>
        <begin position="1"/>
        <end position="10"/>
    </location>
</feature>
<protein>
    <submittedName>
        <fullName evidence="2">Uncharacterized protein</fullName>
    </submittedName>
</protein>
<feature type="region of interest" description="Disordered" evidence="1">
    <location>
        <begin position="1"/>
        <end position="40"/>
    </location>
</feature>
<proteinExistence type="predicted"/>
<evidence type="ECO:0000313" key="2">
    <source>
        <dbReference type="EMBL" id="GAC56252.1"/>
    </source>
</evidence>